<dbReference type="PANTHER" id="PTHR30404:SF0">
    <property type="entry name" value="N-ACETYLMURAMOYL-L-ALANINE AMIDASE AMIC"/>
    <property type="match status" value="1"/>
</dbReference>
<dbReference type="CDD" id="cd02696">
    <property type="entry name" value="MurNAc-LAA"/>
    <property type="match status" value="1"/>
</dbReference>
<name>A0A419SE60_9BACL</name>
<comment type="caution">
    <text evidence="3">The sequence shown here is derived from an EMBL/GenBank/DDBJ whole genome shotgun (WGS) entry which is preliminary data.</text>
</comment>
<protein>
    <recommendedName>
        <fullName evidence="2">MurNAc-LAA domain-containing protein</fullName>
    </recommendedName>
</protein>
<evidence type="ECO:0000313" key="3">
    <source>
        <dbReference type="EMBL" id="RKD21490.1"/>
    </source>
</evidence>
<organism evidence="3 4">
    <name type="scientific">Ammoniphilus oxalaticus</name>
    <dbReference type="NCBI Taxonomy" id="66863"/>
    <lineage>
        <taxon>Bacteria</taxon>
        <taxon>Bacillati</taxon>
        <taxon>Bacillota</taxon>
        <taxon>Bacilli</taxon>
        <taxon>Bacillales</taxon>
        <taxon>Paenibacillaceae</taxon>
        <taxon>Aneurinibacillus group</taxon>
        <taxon>Ammoniphilus</taxon>
    </lineage>
</organism>
<dbReference type="GO" id="GO:0008745">
    <property type="term" value="F:N-acetylmuramoyl-L-alanine amidase activity"/>
    <property type="evidence" value="ECO:0007669"/>
    <property type="project" value="InterPro"/>
</dbReference>
<dbReference type="EMBL" id="MCHY01000012">
    <property type="protein sequence ID" value="RKD21490.1"/>
    <property type="molecule type" value="Genomic_DNA"/>
</dbReference>
<dbReference type="InterPro" id="IPR050695">
    <property type="entry name" value="N-acetylmuramoyl_amidase_3"/>
</dbReference>
<dbReference type="GO" id="GO:0030288">
    <property type="term" value="C:outer membrane-bounded periplasmic space"/>
    <property type="evidence" value="ECO:0007669"/>
    <property type="project" value="TreeGrafter"/>
</dbReference>
<proteinExistence type="predicted"/>
<dbReference type="AlphaFoldDB" id="A0A419SE60"/>
<dbReference type="Gene3D" id="3.40.630.40">
    <property type="entry name" value="Zn-dependent exopeptidases"/>
    <property type="match status" value="1"/>
</dbReference>
<dbReference type="SMART" id="SM00646">
    <property type="entry name" value="Ami_3"/>
    <property type="match status" value="1"/>
</dbReference>
<reference evidence="3 4" key="1">
    <citation type="submission" date="2016-08" db="EMBL/GenBank/DDBJ databases">
        <title>Novel Firmicute Genomes.</title>
        <authorList>
            <person name="Poppleton D.I."/>
            <person name="Gribaldo S."/>
        </authorList>
    </citation>
    <scope>NUCLEOTIDE SEQUENCE [LARGE SCALE GENOMIC DNA]</scope>
    <source>
        <strain evidence="3 4">RAOx-1</strain>
    </source>
</reference>
<sequence>MLDAGHGGKDPGAVGHGIREKDIVLDLTLRTGRLLESMGADVRYTRVSDVFVSLENRASLANQCKADVFVSLHNNSFDANSNGFESYIYETINGGRTATIQNLIHEKVLEVFLSEGVRDRGQKKKDLAVLRLTKMPALLIEYGFISNAKEAALLKDSAFLDRLAKATAEGIGEVMGLSKLPKEEKYKMKAEDAEKIIAYLGASWNIAPDKASKDEFNRLANELRKASNQPTQ</sequence>
<gene>
    <name evidence="3" type="ORF">BEP19_14770</name>
</gene>
<feature type="domain" description="MurNAc-LAA" evidence="2">
    <location>
        <begin position="58"/>
        <end position="172"/>
    </location>
</feature>
<accession>A0A419SE60</accession>
<evidence type="ECO:0000256" key="1">
    <source>
        <dbReference type="ARBA" id="ARBA00022801"/>
    </source>
</evidence>
<dbReference type="SUPFAM" id="SSF53187">
    <property type="entry name" value="Zn-dependent exopeptidases"/>
    <property type="match status" value="1"/>
</dbReference>
<keyword evidence="1" id="KW-0378">Hydrolase</keyword>
<evidence type="ECO:0000259" key="2">
    <source>
        <dbReference type="SMART" id="SM00646"/>
    </source>
</evidence>
<dbReference type="Proteomes" id="UP000284219">
    <property type="component" value="Unassembled WGS sequence"/>
</dbReference>
<dbReference type="GO" id="GO:0009253">
    <property type="term" value="P:peptidoglycan catabolic process"/>
    <property type="evidence" value="ECO:0007669"/>
    <property type="project" value="InterPro"/>
</dbReference>
<keyword evidence="4" id="KW-1185">Reference proteome</keyword>
<dbReference type="PANTHER" id="PTHR30404">
    <property type="entry name" value="N-ACETYLMURAMOYL-L-ALANINE AMIDASE"/>
    <property type="match status" value="1"/>
</dbReference>
<dbReference type="InterPro" id="IPR002508">
    <property type="entry name" value="MurNAc-LAA_cat"/>
</dbReference>
<evidence type="ECO:0000313" key="4">
    <source>
        <dbReference type="Proteomes" id="UP000284219"/>
    </source>
</evidence>
<dbReference type="Pfam" id="PF01520">
    <property type="entry name" value="Amidase_3"/>
    <property type="match status" value="1"/>
</dbReference>